<dbReference type="OrthoDB" id="5515308at2"/>
<accession>A0A0K1P9A3</accession>
<dbReference type="EMBL" id="CP012332">
    <property type="protein sequence ID" value="AKU90100.1"/>
    <property type="molecule type" value="Genomic_DNA"/>
</dbReference>
<reference evidence="2 3" key="1">
    <citation type="submission" date="2015-08" db="EMBL/GenBank/DDBJ databases">
        <authorList>
            <person name="Babu N.S."/>
            <person name="Beckwith C.J."/>
            <person name="Beseler K.G."/>
            <person name="Brison A."/>
            <person name="Carone J.V."/>
            <person name="Caskin T.P."/>
            <person name="Diamond M."/>
            <person name="Durham M.E."/>
            <person name="Foxe J.M."/>
            <person name="Go M."/>
            <person name="Henderson B.A."/>
            <person name="Jones I.B."/>
            <person name="McGettigan J.A."/>
            <person name="Micheletti S.J."/>
            <person name="Nasrallah M.E."/>
            <person name="Ortiz D."/>
            <person name="Piller C.R."/>
            <person name="Privatt S.R."/>
            <person name="Schneider S.L."/>
            <person name="Sharp S."/>
            <person name="Smith T.C."/>
            <person name="Stanton J.D."/>
            <person name="Ullery H.E."/>
            <person name="Wilson R.J."/>
            <person name="Serrano M.G."/>
            <person name="Buck G."/>
            <person name="Lee V."/>
            <person name="Wang Y."/>
            <person name="Carvalho R."/>
            <person name="Voegtly L."/>
            <person name="Shi R."/>
            <person name="Duckworth R."/>
            <person name="Johnson A."/>
            <person name="Loviza R."/>
            <person name="Walstead R."/>
            <person name="Shah Z."/>
            <person name="Kiflezghi M."/>
            <person name="Wade K."/>
            <person name="Ball S.L."/>
            <person name="Bradley K.W."/>
            <person name="Asai D.J."/>
            <person name="Bowman C.A."/>
            <person name="Russell D.A."/>
            <person name="Pope W.H."/>
            <person name="Jacobs-Sera D."/>
            <person name="Hendrix R.W."/>
            <person name="Hatfull G.F."/>
        </authorList>
    </citation>
    <scope>NUCLEOTIDE SEQUENCE [LARGE SCALE GENOMIC DNA]</scope>
    <source>
        <strain evidence="2 3">DSM 27710</strain>
    </source>
</reference>
<dbReference type="Proteomes" id="UP000055590">
    <property type="component" value="Chromosome"/>
</dbReference>
<feature type="transmembrane region" description="Helical" evidence="1">
    <location>
        <begin position="27"/>
        <end position="43"/>
    </location>
</feature>
<protein>
    <recommendedName>
        <fullName evidence="4">PRS2 protein</fullName>
    </recommendedName>
</protein>
<evidence type="ECO:0000313" key="2">
    <source>
        <dbReference type="EMBL" id="AKU90100.1"/>
    </source>
</evidence>
<proteinExistence type="predicted"/>
<dbReference type="PATRIC" id="fig|1391653.3.peg.505"/>
<name>A0A0K1P9A3_9BACT</name>
<keyword evidence="1" id="KW-1133">Transmembrane helix</keyword>
<dbReference type="AlphaFoldDB" id="A0A0K1P9A3"/>
<evidence type="ECO:0008006" key="4">
    <source>
        <dbReference type="Google" id="ProtNLM"/>
    </source>
</evidence>
<dbReference type="InterPro" id="IPR009305">
    <property type="entry name" value="Mpo1-like"/>
</dbReference>
<keyword evidence="3" id="KW-1185">Reference proteome</keyword>
<keyword evidence="1" id="KW-0472">Membrane</keyword>
<dbReference type="PANTHER" id="PTHR28026">
    <property type="entry name" value="DUF962 DOMAIN PROTEIN (AFU_ORTHOLOGUE AFUA_8G05310)"/>
    <property type="match status" value="1"/>
</dbReference>
<dbReference type="Pfam" id="PF06127">
    <property type="entry name" value="Mpo1-like"/>
    <property type="match status" value="2"/>
</dbReference>
<feature type="transmembrane region" description="Helical" evidence="1">
    <location>
        <begin position="126"/>
        <end position="145"/>
    </location>
</feature>
<sequence length="155" mass="17213">MNPRMRALFEEYAEAHRHPTNRLTHKIAIPMIVFHIIAMLMWIPLGTVFGLHLTAAHIAFAGAVGWYLSLNVRLGLIMALLYALCFPLAAISPWPVVVGIALVGWLVQLAGHVVWEKRSPAFLRNLLQALVGPLFFVASLTGDWPEKRKSLAGAR</sequence>
<dbReference type="GO" id="GO:0046521">
    <property type="term" value="P:sphingoid catabolic process"/>
    <property type="evidence" value="ECO:0007669"/>
    <property type="project" value="TreeGrafter"/>
</dbReference>
<dbReference type="RefSeq" id="WP_050724599.1">
    <property type="nucleotide sequence ID" value="NZ_CP012332.1"/>
</dbReference>
<feature type="transmembrane region" description="Helical" evidence="1">
    <location>
        <begin position="80"/>
        <end position="106"/>
    </location>
</feature>
<evidence type="ECO:0000313" key="3">
    <source>
        <dbReference type="Proteomes" id="UP000055590"/>
    </source>
</evidence>
<dbReference type="PANTHER" id="PTHR28026:SF9">
    <property type="entry name" value="2-HYDROXY-PALMITIC ACID DIOXYGENASE MPO1"/>
    <property type="match status" value="1"/>
</dbReference>
<dbReference type="KEGG" id="vin:AKJ08_0487"/>
<dbReference type="GO" id="GO:0016020">
    <property type="term" value="C:membrane"/>
    <property type="evidence" value="ECO:0007669"/>
    <property type="project" value="GOC"/>
</dbReference>
<gene>
    <name evidence="2" type="ORF">AKJ08_0487</name>
</gene>
<evidence type="ECO:0000256" key="1">
    <source>
        <dbReference type="SAM" id="Phobius"/>
    </source>
</evidence>
<dbReference type="STRING" id="1391653.AKJ08_0487"/>
<keyword evidence="1" id="KW-0812">Transmembrane</keyword>
<organism evidence="2 3">
    <name type="scientific">Vulgatibacter incomptus</name>
    <dbReference type="NCBI Taxonomy" id="1391653"/>
    <lineage>
        <taxon>Bacteria</taxon>
        <taxon>Pseudomonadati</taxon>
        <taxon>Myxococcota</taxon>
        <taxon>Myxococcia</taxon>
        <taxon>Myxococcales</taxon>
        <taxon>Cystobacterineae</taxon>
        <taxon>Vulgatibacteraceae</taxon>
        <taxon>Vulgatibacter</taxon>
    </lineage>
</organism>
<feature type="transmembrane region" description="Helical" evidence="1">
    <location>
        <begin position="49"/>
        <end position="68"/>
    </location>
</feature>